<keyword evidence="2" id="KW-1185">Reference proteome</keyword>
<name>A0ABR2YHG0_9CHLO</name>
<accession>A0ABR2YHG0</accession>
<proteinExistence type="predicted"/>
<evidence type="ECO:0000313" key="2">
    <source>
        <dbReference type="Proteomes" id="UP001491310"/>
    </source>
</evidence>
<reference evidence="1 2" key="1">
    <citation type="journal article" date="2024" name="Nat. Commun.">
        <title>Phylogenomics reveals the evolutionary origins of lichenization in chlorophyte algae.</title>
        <authorList>
            <person name="Puginier C."/>
            <person name="Libourel C."/>
            <person name="Otte J."/>
            <person name="Skaloud P."/>
            <person name="Haon M."/>
            <person name="Grisel S."/>
            <person name="Petersen M."/>
            <person name="Berrin J.G."/>
            <person name="Delaux P.M."/>
            <person name="Dal Grande F."/>
            <person name="Keller J."/>
        </authorList>
    </citation>
    <scope>NUCLEOTIDE SEQUENCE [LARGE SCALE GENOMIC DNA]</scope>
    <source>
        <strain evidence="1 2">SAG 216-7</strain>
    </source>
</reference>
<sequence length="66" mass="7379">MDTLTAARVELAQPSPSERHDFQTSLQVQNLIRQGEAALIALYKLTSHERGKQPSKASIQRPNGMY</sequence>
<organism evidence="1 2">
    <name type="scientific">Coccomyxa subellipsoidea</name>
    <dbReference type="NCBI Taxonomy" id="248742"/>
    <lineage>
        <taxon>Eukaryota</taxon>
        <taxon>Viridiplantae</taxon>
        <taxon>Chlorophyta</taxon>
        <taxon>core chlorophytes</taxon>
        <taxon>Trebouxiophyceae</taxon>
        <taxon>Trebouxiophyceae incertae sedis</taxon>
        <taxon>Coccomyxaceae</taxon>
        <taxon>Coccomyxa</taxon>
    </lineage>
</organism>
<dbReference type="Proteomes" id="UP001491310">
    <property type="component" value="Unassembled WGS sequence"/>
</dbReference>
<protein>
    <submittedName>
        <fullName evidence="1">Uncharacterized protein</fullName>
    </submittedName>
</protein>
<evidence type="ECO:0000313" key="1">
    <source>
        <dbReference type="EMBL" id="KAK9905594.1"/>
    </source>
</evidence>
<gene>
    <name evidence="1" type="ORF">WJX75_002696</name>
</gene>
<comment type="caution">
    <text evidence="1">The sequence shown here is derived from an EMBL/GenBank/DDBJ whole genome shotgun (WGS) entry which is preliminary data.</text>
</comment>
<dbReference type="EMBL" id="JALJOT010000011">
    <property type="protein sequence ID" value="KAK9905594.1"/>
    <property type="molecule type" value="Genomic_DNA"/>
</dbReference>